<keyword evidence="5" id="KW-0343">GTPase activation</keyword>
<keyword evidence="7" id="KW-0472">Membrane</keyword>
<dbReference type="InterPro" id="IPR000195">
    <property type="entry name" value="Rab-GAP-TBC_dom"/>
</dbReference>
<dbReference type="Pfam" id="PF00566">
    <property type="entry name" value="RabGAP-TBC"/>
    <property type="match status" value="1"/>
</dbReference>
<comment type="subcellular location">
    <subcellularLocation>
        <location evidence="1">Cytoplasm</location>
        <location evidence="1">Cytosol</location>
    </subcellularLocation>
    <subcellularLocation>
        <location evidence="2">Cytoplasmic vesicle</location>
    </subcellularLocation>
    <subcellularLocation>
        <location evidence="3">Lysosome membrane</location>
    </subcellularLocation>
</comment>
<evidence type="ECO:0000256" key="2">
    <source>
        <dbReference type="ARBA" id="ARBA00004541"/>
    </source>
</evidence>
<evidence type="ECO:0000256" key="9">
    <source>
        <dbReference type="ARBA" id="ARBA00023329"/>
    </source>
</evidence>
<dbReference type="Gene3D" id="1.10.8.680">
    <property type="entry name" value="Ypt/Rab-GAP domain of gyp1p, domain 2"/>
    <property type="match status" value="1"/>
</dbReference>
<dbReference type="Gene3D" id="1.10.10.750">
    <property type="entry name" value="Ypt/Rab-GAP domain of gyp1p, domain 1"/>
    <property type="match status" value="1"/>
</dbReference>
<proteinExistence type="predicted"/>
<evidence type="ECO:0000256" key="10">
    <source>
        <dbReference type="ARBA" id="ARBA00046045"/>
    </source>
</evidence>
<comment type="function">
    <text evidence="10">Non-catalytic component of the TSC-TBC complex, a multiprotein complex that acts as a negative regulator of the canonical mTORC1 complex, an evolutionarily conserved central nutrient sensor that stimulates anabolic reactions and macromolecule biosynthesis to promote cellular biomass generation and growth. The TSC-TBC complex acts as a GTPase-activating protein (GAP) for the small GTPase RHEB, a direct activator of the protein kinase activity of mTORC1. In absence of nutrients, the TSC-TBC complex inhibits mTORC1, thereby preventing phosphorylation of ribosomal protein S6 kinase (RPS6KB1 and RPS6KB2) and EIF4EBP1 (4E-BP1) by the mTORC1 signaling. The TSC-TBC complex is inactivated in response to nutrients, relieving inhibition of mTORC1.</text>
</comment>
<name>A0AAJ6VYF3_9ACAR</name>
<dbReference type="GO" id="GO:0005765">
    <property type="term" value="C:lysosomal membrane"/>
    <property type="evidence" value="ECO:0007669"/>
    <property type="project" value="UniProtKB-SubCell"/>
</dbReference>
<evidence type="ECO:0000256" key="5">
    <source>
        <dbReference type="ARBA" id="ARBA00022468"/>
    </source>
</evidence>
<dbReference type="GO" id="GO:0031410">
    <property type="term" value="C:cytoplasmic vesicle"/>
    <property type="evidence" value="ECO:0007669"/>
    <property type="project" value="UniProtKB-SubCell"/>
</dbReference>
<dbReference type="PANTHER" id="PTHR13530:SF3">
    <property type="entry name" value="TBC1 DOMAIN FAMILY MEMBER 7"/>
    <property type="match status" value="1"/>
</dbReference>
<keyword evidence="8" id="KW-0458">Lysosome</keyword>
<dbReference type="KEGG" id="goe:100901495"/>
<evidence type="ECO:0000256" key="4">
    <source>
        <dbReference type="ARBA" id="ARBA00015455"/>
    </source>
</evidence>
<dbReference type="PANTHER" id="PTHR13530">
    <property type="entry name" value="TBC1 DOMAIN FAMILY MEMBER 7"/>
    <property type="match status" value="1"/>
</dbReference>
<dbReference type="InterPro" id="IPR035969">
    <property type="entry name" value="Rab-GAP_TBC_sf"/>
</dbReference>
<keyword evidence="9" id="KW-0968">Cytoplasmic vesicle</keyword>
<dbReference type="SUPFAM" id="SSF47923">
    <property type="entry name" value="Ypt/Rab-GAP domain of gyp1p"/>
    <property type="match status" value="1"/>
</dbReference>
<reference evidence="13" key="1">
    <citation type="submission" date="2025-08" db="UniProtKB">
        <authorList>
            <consortium name="RefSeq"/>
        </authorList>
    </citation>
    <scope>IDENTIFICATION</scope>
</reference>
<keyword evidence="6" id="KW-0963">Cytoplasm</keyword>
<dbReference type="Gene3D" id="1.10.472.80">
    <property type="entry name" value="Ypt/Rab-GAP domain of gyp1p, domain 3"/>
    <property type="match status" value="1"/>
</dbReference>
<dbReference type="GO" id="GO:0032007">
    <property type="term" value="P:negative regulation of TOR signaling"/>
    <property type="evidence" value="ECO:0007669"/>
    <property type="project" value="TreeGrafter"/>
</dbReference>
<keyword evidence="12" id="KW-1185">Reference proteome</keyword>
<evidence type="ECO:0000256" key="7">
    <source>
        <dbReference type="ARBA" id="ARBA00023136"/>
    </source>
</evidence>
<dbReference type="Proteomes" id="UP000694867">
    <property type="component" value="Unplaced"/>
</dbReference>
<feature type="domain" description="Rab-GAP TBC" evidence="11">
    <location>
        <begin position="51"/>
        <end position="232"/>
    </location>
</feature>
<organism evidence="12 13">
    <name type="scientific">Galendromus occidentalis</name>
    <name type="common">western predatory mite</name>
    <dbReference type="NCBI Taxonomy" id="34638"/>
    <lineage>
        <taxon>Eukaryota</taxon>
        <taxon>Metazoa</taxon>
        <taxon>Ecdysozoa</taxon>
        <taxon>Arthropoda</taxon>
        <taxon>Chelicerata</taxon>
        <taxon>Arachnida</taxon>
        <taxon>Acari</taxon>
        <taxon>Parasitiformes</taxon>
        <taxon>Mesostigmata</taxon>
        <taxon>Gamasina</taxon>
        <taxon>Phytoseioidea</taxon>
        <taxon>Phytoseiidae</taxon>
        <taxon>Typhlodrominae</taxon>
        <taxon>Galendromus</taxon>
    </lineage>
</organism>
<dbReference type="GO" id="GO:0005096">
    <property type="term" value="F:GTPase activator activity"/>
    <property type="evidence" value="ECO:0007669"/>
    <property type="project" value="UniProtKB-KW"/>
</dbReference>
<dbReference type="GO" id="GO:0005829">
    <property type="term" value="C:cytosol"/>
    <property type="evidence" value="ECO:0007669"/>
    <property type="project" value="UniProtKB-SubCell"/>
</dbReference>
<protein>
    <recommendedName>
        <fullName evidence="4">TBC1 domain family member 7</fullName>
    </recommendedName>
</protein>
<evidence type="ECO:0000256" key="8">
    <source>
        <dbReference type="ARBA" id="ARBA00023228"/>
    </source>
</evidence>
<dbReference type="GeneID" id="100901495"/>
<dbReference type="InterPro" id="IPR039842">
    <property type="entry name" value="TBC1D7"/>
</dbReference>
<dbReference type="RefSeq" id="XP_003744281.1">
    <property type="nucleotide sequence ID" value="XM_003744233.2"/>
</dbReference>
<gene>
    <name evidence="13" type="primary">LOC100901495</name>
</gene>
<evidence type="ECO:0000313" key="12">
    <source>
        <dbReference type="Proteomes" id="UP000694867"/>
    </source>
</evidence>
<evidence type="ECO:0000259" key="11">
    <source>
        <dbReference type="PROSITE" id="PS50086"/>
    </source>
</evidence>
<sequence length="289" mass="32426">MAGSESAGNFRSSYYDKAGIRNVNETKALDQALSRNPVDIGKLCCLLQRITVPASHRERLWKLVLGITPADSRIAKSIEEDRRGQFEMLKSTLEVMRLIDAKSSPVETVTLMILLERGELQMNHKSQLDSAIVRDLQQVFGVMCHVASKLQDAYWLARNFHNHMVELRFDTNDLISQTRSLLEKDDPTLLECLVRGSQDGTISIQHWFNLYFASVLPESALLKVWDKILGGCVGKLGCKHLTTTAKIILIQLRPAIVEAKSNEQITQILHQPLPEELATPLLNTLKGAN</sequence>
<evidence type="ECO:0000313" key="13">
    <source>
        <dbReference type="RefSeq" id="XP_003744281.1"/>
    </source>
</evidence>
<dbReference type="CTD" id="51256"/>
<evidence type="ECO:0000256" key="6">
    <source>
        <dbReference type="ARBA" id="ARBA00022490"/>
    </source>
</evidence>
<evidence type="ECO:0000256" key="3">
    <source>
        <dbReference type="ARBA" id="ARBA00004656"/>
    </source>
</evidence>
<dbReference type="InterPro" id="IPR043039">
    <property type="entry name" value="TBC1D7_dom2"/>
</dbReference>
<accession>A0AAJ6VYF3</accession>
<evidence type="ECO:0000256" key="1">
    <source>
        <dbReference type="ARBA" id="ARBA00004514"/>
    </source>
</evidence>
<dbReference type="PROSITE" id="PS50086">
    <property type="entry name" value="TBC_RABGAP"/>
    <property type="match status" value="1"/>
</dbReference>
<dbReference type="AlphaFoldDB" id="A0AAJ6VYF3"/>